<dbReference type="OrthoDB" id="5987728at2759"/>
<proteinExistence type="predicted"/>
<sequence>MEEFMPTAKVQEDIVADLAHIVPRVIVHHMKPYKEFKNAVVYHIPHEHTNEMSTNSEICPLGLHFLNSNKAAEMAQILDDVHSKYVPTVTLDVPVVLDHVILDGDQLTEERARNAQWANSLAGTQAERMEGITPGFADWHLKKNFLTICSKLFFKEGSAGEIGTSCASMNRTGKSNAKKGPDEDYNAYSDFIQHESEAHIIAKWIAFAGMKDMESSPLTRPIPDITNWDLQTKRDWLYKEMHVFLTEIFQRTNLHEKVVIHEQQIHNLIVNDGGDESRDKFGYYKCRGSCSLMFATDATRKRHESTKHSDVHIMTNPVLEDHTMEQASETDFIYNYHNARLQFGMLFMNIVDAIREGDGFRLTRCYKLVILFAYKFKHTKYAYALLLLFVQTGAVLSEEESFCLIMNRFVNVNDKIGRNIPLDLHMEHLNLLLKRLSKGMGSNITTKSLQRAARSVVAINNIMEGIYKDCSKKKKSGSHGSKNPEEAVQIVVKDLLDGKVFQKTNGRAGYPTFPKFTSNVIDIDYRDFFKWTKDCLNRWKGVYETTKK</sequence>
<dbReference type="EMBL" id="CACRXK020007099">
    <property type="protein sequence ID" value="CAB4011290.1"/>
    <property type="molecule type" value="Genomic_DNA"/>
</dbReference>
<evidence type="ECO:0000313" key="1">
    <source>
        <dbReference type="EMBL" id="CAB4011290.1"/>
    </source>
</evidence>
<dbReference type="Proteomes" id="UP001152795">
    <property type="component" value="Unassembled WGS sequence"/>
</dbReference>
<reference evidence="1" key="1">
    <citation type="submission" date="2020-04" db="EMBL/GenBank/DDBJ databases">
        <authorList>
            <person name="Alioto T."/>
            <person name="Alioto T."/>
            <person name="Gomez Garrido J."/>
        </authorList>
    </citation>
    <scope>NUCLEOTIDE SEQUENCE</scope>
    <source>
        <strain evidence="1">A484AB</strain>
    </source>
</reference>
<dbReference type="InterPro" id="IPR046496">
    <property type="entry name" value="DUF6589"/>
</dbReference>
<dbReference type="Pfam" id="PF20231">
    <property type="entry name" value="DUF6589"/>
    <property type="match status" value="1"/>
</dbReference>
<accession>A0A7D9EJ47</accession>
<gene>
    <name evidence="1" type="ORF">PACLA_8A037573</name>
</gene>
<keyword evidence="2" id="KW-1185">Reference proteome</keyword>
<dbReference type="PROSITE" id="PS50157">
    <property type="entry name" value="ZINC_FINGER_C2H2_2"/>
    <property type="match status" value="1"/>
</dbReference>
<dbReference type="AlphaFoldDB" id="A0A7D9EJ47"/>
<protein>
    <submittedName>
        <fullName evidence="1">PREDICTED: uncharacterized protein LOC107327384</fullName>
    </submittedName>
</protein>
<name>A0A7D9EJ47_PARCT</name>
<comment type="caution">
    <text evidence="1">The sequence shown here is derived from an EMBL/GenBank/DDBJ whole genome shotgun (WGS) entry which is preliminary data.</text>
</comment>
<dbReference type="PROSITE" id="PS00028">
    <property type="entry name" value="ZINC_FINGER_C2H2_1"/>
    <property type="match status" value="1"/>
</dbReference>
<organism evidence="1 2">
    <name type="scientific">Paramuricea clavata</name>
    <name type="common">Red gorgonian</name>
    <name type="synonym">Violescent sea-whip</name>
    <dbReference type="NCBI Taxonomy" id="317549"/>
    <lineage>
        <taxon>Eukaryota</taxon>
        <taxon>Metazoa</taxon>
        <taxon>Cnidaria</taxon>
        <taxon>Anthozoa</taxon>
        <taxon>Octocorallia</taxon>
        <taxon>Malacalcyonacea</taxon>
        <taxon>Plexauridae</taxon>
        <taxon>Paramuricea</taxon>
    </lineage>
</organism>
<evidence type="ECO:0000313" key="2">
    <source>
        <dbReference type="Proteomes" id="UP001152795"/>
    </source>
</evidence>
<dbReference type="InterPro" id="IPR013087">
    <property type="entry name" value="Znf_C2H2_type"/>
</dbReference>